<reference evidence="2" key="1">
    <citation type="submission" date="2020-10" db="EMBL/GenBank/DDBJ databases">
        <authorList>
            <person name="Gilroy R."/>
        </authorList>
    </citation>
    <scope>NUCLEOTIDE SEQUENCE</scope>
    <source>
        <strain evidence="2">CHK195-11698</strain>
    </source>
</reference>
<keyword evidence="1" id="KW-0472">Membrane</keyword>
<evidence type="ECO:0000313" key="2">
    <source>
        <dbReference type="EMBL" id="HIU12491.1"/>
    </source>
</evidence>
<name>A0A9D1KZY1_9FIRM</name>
<evidence type="ECO:0000313" key="3">
    <source>
        <dbReference type="Proteomes" id="UP000824175"/>
    </source>
</evidence>
<feature type="transmembrane region" description="Helical" evidence="1">
    <location>
        <begin position="6"/>
        <end position="27"/>
    </location>
</feature>
<comment type="caution">
    <text evidence="2">The sequence shown here is derived from an EMBL/GenBank/DDBJ whole genome shotgun (WGS) entry which is preliminary data.</text>
</comment>
<keyword evidence="1" id="KW-0812">Transmembrane</keyword>
<gene>
    <name evidence="2" type="ORF">IAD15_00220</name>
</gene>
<protein>
    <submittedName>
        <fullName evidence="2">Uncharacterized protein</fullName>
    </submittedName>
</protein>
<evidence type="ECO:0000256" key="1">
    <source>
        <dbReference type="SAM" id="Phobius"/>
    </source>
</evidence>
<organism evidence="2 3">
    <name type="scientific">Candidatus Fimiplasma intestinipullorum</name>
    <dbReference type="NCBI Taxonomy" id="2840825"/>
    <lineage>
        <taxon>Bacteria</taxon>
        <taxon>Bacillati</taxon>
        <taxon>Bacillota</taxon>
        <taxon>Clostridia</taxon>
        <taxon>Eubacteriales</taxon>
        <taxon>Candidatus Fimiplasma</taxon>
    </lineage>
</organism>
<feature type="transmembrane region" description="Helical" evidence="1">
    <location>
        <begin position="39"/>
        <end position="57"/>
    </location>
</feature>
<accession>A0A9D1KZY1</accession>
<proteinExistence type="predicted"/>
<dbReference type="EMBL" id="DVMJ01000002">
    <property type="protein sequence ID" value="HIU12491.1"/>
    <property type="molecule type" value="Genomic_DNA"/>
</dbReference>
<sequence length="150" mass="16756">MFMLLILTKIGIVAVYASIIWMIVQFRNSDRNVKLEFDLISRIELCATIGLGLVGLICVIDPSTYAFSLVLCILSIALALLQRYRIILVGDHKILFGAKSHALSEIKGLGSGLLSLKIQTKAKDYRIYVPLTSNHVLRDQVQAKIKNKKK</sequence>
<dbReference type="Proteomes" id="UP000824175">
    <property type="component" value="Unassembled WGS sequence"/>
</dbReference>
<feature type="transmembrane region" description="Helical" evidence="1">
    <location>
        <begin position="63"/>
        <end position="81"/>
    </location>
</feature>
<dbReference type="AlphaFoldDB" id="A0A9D1KZY1"/>
<keyword evidence="1" id="KW-1133">Transmembrane helix</keyword>
<reference evidence="2" key="2">
    <citation type="journal article" date="2021" name="PeerJ">
        <title>Extensive microbial diversity within the chicken gut microbiome revealed by metagenomics and culture.</title>
        <authorList>
            <person name="Gilroy R."/>
            <person name="Ravi A."/>
            <person name="Getino M."/>
            <person name="Pursley I."/>
            <person name="Horton D.L."/>
            <person name="Alikhan N.F."/>
            <person name="Baker D."/>
            <person name="Gharbi K."/>
            <person name="Hall N."/>
            <person name="Watson M."/>
            <person name="Adriaenssens E.M."/>
            <person name="Foster-Nyarko E."/>
            <person name="Jarju S."/>
            <person name="Secka A."/>
            <person name="Antonio M."/>
            <person name="Oren A."/>
            <person name="Chaudhuri R.R."/>
            <person name="La Ragione R."/>
            <person name="Hildebrand F."/>
            <person name="Pallen M.J."/>
        </authorList>
    </citation>
    <scope>NUCLEOTIDE SEQUENCE</scope>
    <source>
        <strain evidence="2">CHK195-11698</strain>
    </source>
</reference>